<gene>
    <name evidence="1" type="ORF">QR680_002836</name>
</gene>
<reference evidence="1" key="1">
    <citation type="submission" date="2023-06" db="EMBL/GenBank/DDBJ databases">
        <title>Genomic analysis of the entomopathogenic nematode Steinernema hermaphroditum.</title>
        <authorList>
            <person name="Schwarz E.M."/>
            <person name="Heppert J.K."/>
            <person name="Baniya A."/>
            <person name="Schwartz H.T."/>
            <person name="Tan C.-H."/>
            <person name="Antoshechkin I."/>
            <person name="Sternberg P.W."/>
            <person name="Goodrich-Blair H."/>
            <person name="Dillman A.R."/>
        </authorList>
    </citation>
    <scope>NUCLEOTIDE SEQUENCE</scope>
    <source>
        <strain evidence="1">PS9179</strain>
        <tissue evidence="1">Whole animal</tissue>
    </source>
</reference>
<proteinExistence type="predicted"/>
<evidence type="ECO:0000313" key="2">
    <source>
        <dbReference type="Proteomes" id="UP001175271"/>
    </source>
</evidence>
<keyword evidence="2" id="KW-1185">Reference proteome</keyword>
<evidence type="ECO:0000313" key="1">
    <source>
        <dbReference type="EMBL" id="KAK0398969.1"/>
    </source>
</evidence>
<dbReference type="Proteomes" id="UP001175271">
    <property type="component" value="Unassembled WGS sequence"/>
</dbReference>
<name>A0AA39H557_9BILA</name>
<protein>
    <submittedName>
        <fullName evidence="1">Uncharacterized protein</fullName>
    </submittedName>
</protein>
<sequence>MGVIFILPSFTRTESCCLLGRAQRLTICCHGVGAVSALLEGRTVLCYHRRTISSNENKTTRARKNKLFTTVFVDEVKLWFPEKCELKSNKQYNKILANFTHRNRWLFSGSSQCDI</sequence>
<comment type="caution">
    <text evidence="1">The sequence shown here is derived from an EMBL/GenBank/DDBJ whole genome shotgun (WGS) entry which is preliminary data.</text>
</comment>
<accession>A0AA39H557</accession>
<dbReference type="AlphaFoldDB" id="A0AA39H557"/>
<organism evidence="1 2">
    <name type="scientific">Steinernema hermaphroditum</name>
    <dbReference type="NCBI Taxonomy" id="289476"/>
    <lineage>
        <taxon>Eukaryota</taxon>
        <taxon>Metazoa</taxon>
        <taxon>Ecdysozoa</taxon>
        <taxon>Nematoda</taxon>
        <taxon>Chromadorea</taxon>
        <taxon>Rhabditida</taxon>
        <taxon>Tylenchina</taxon>
        <taxon>Panagrolaimomorpha</taxon>
        <taxon>Strongyloidoidea</taxon>
        <taxon>Steinernematidae</taxon>
        <taxon>Steinernema</taxon>
    </lineage>
</organism>
<dbReference type="EMBL" id="JAUCMV010000005">
    <property type="protein sequence ID" value="KAK0398969.1"/>
    <property type="molecule type" value="Genomic_DNA"/>
</dbReference>